<dbReference type="NCBIfam" id="NF033218">
    <property type="entry name" value="anchor_AmaP"/>
    <property type="match status" value="1"/>
</dbReference>
<keyword evidence="1" id="KW-0812">Transmembrane</keyword>
<evidence type="ECO:0008006" key="4">
    <source>
        <dbReference type="Google" id="ProtNLM"/>
    </source>
</evidence>
<keyword evidence="1" id="KW-1133">Transmembrane helix</keyword>
<evidence type="ECO:0000256" key="1">
    <source>
        <dbReference type="SAM" id="Phobius"/>
    </source>
</evidence>
<organism evidence="2 3">
    <name type="scientific">Alicyclobacillus tolerans</name>
    <dbReference type="NCBI Taxonomy" id="90970"/>
    <lineage>
        <taxon>Bacteria</taxon>
        <taxon>Bacillati</taxon>
        <taxon>Bacillota</taxon>
        <taxon>Bacilli</taxon>
        <taxon>Bacillales</taxon>
        <taxon>Alicyclobacillaceae</taxon>
        <taxon>Alicyclobacillus</taxon>
    </lineage>
</organism>
<proteinExistence type="predicted"/>
<keyword evidence="3" id="KW-1185">Reference proteome</keyword>
<dbReference type="RefSeq" id="WP_072874186.1">
    <property type="nucleotide sequence ID" value="NZ_FRAF01000013.1"/>
</dbReference>
<accession>A0A1M6S4H1</accession>
<dbReference type="AlphaFoldDB" id="A0A1M6S4H1"/>
<feature type="transmembrane region" description="Helical" evidence="1">
    <location>
        <begin position="48"/>
        <end position="66"/>
    </location>
</feature>
<dbReference type="Proteomes" id="UP000184016">
    <property type="component" value="Unassembled WGS sequence"/>
</dbReference>
<keyword evidence="1" id="KW-0472">Membrane</keyword>
<evidence type="ECO:0000313" key="2">
    <source>
        <dbReference type="EMBL" id="SHK39586.1"/>
    </source>
</evidence>
<gene>
    <name evidence="2" type="ORF">SAMN05443507_11324</name>
</gene>
<dbReference type="OrthoDB" id="1716040at2"/>
<dbReference type="STRING" id="1830138.SAMN05443507_11324"/>
<protein>
    <recommendedName>
        <fullName evidence="4">Alkaline shock response membrane anchor protein AmaP</fullName>
    </recommendedName>
</protein>
<sequence>MSILDRILLVLLSIGSALAAIAIGVYVLGYGMGANGWFSLATLYPADIYIIVAAVLLLLLAIRFLFYKTLHTTQEYLELSGQHGIIRISYETIEQLANRTGKSIRGVQEFETRVRQTGDGVALFTRVKALPDTELQTLSEQIQLAVKEYVERIAGVHVANVGVNVVHIAGQGVKGAKAWVE</sequence>
<name>A0A1M6S4H1_9BACL</name>
<feature type="transmembrane region" description="Helical" evidence="1">
    <location>
        <begin position="7"/>
        <end position="28"/>
    </location>
</feature>
<reference evidence="3" key="1">
    <citation type="submission" date="2016-11" db="EMBL/GenBank/DDBJ databases">
        <authorList>
            <person name="Varghese N."/>
            <person name="Submissions S."/>
        </authorList>
    </citation>
    <scope>NUCLEOTIDE SEQUENCE [LARGE SCALE GENOMIC DNA]</scope>
    <source>
        <strain evidence="3">USBA-503</strain>
    </source>
</reference>
<dbReference type="EMBL" id="FRAF01000013">
    <property type="protein sequence ID" value="SHK39586.1"/>
    <property type="molecule type" value="Genomic_DNA"/>
</dbReference>
<evidence type="ECO:0000313" key="3">
    <source>
        <dbReference type="Proteomes" id="UP000184016"/>
    </source>
</evidence>